<evidence type="ECO:0000256" key="1">
    <source>
        <dbReference type="ARBA" id="ARBA00004123"/>
    </source>
</evidence>
<dbReference type="Proteomes" id="UP000054630">
    <property type="component" value="Unassembled WGS sequence"/>
</dbReference>
<keyword evidence="3" id="KW-0378">Hydrolase</keyword>
<keyword evidence="5" id="KW-0539">Nucleus</keyword>
<dbReference type="AlphaFoldDB" id="A0A0V0RW28"/>
<dbReference type="Gene3D" id="3.40.50.300">
    <property type="entry name" value="P-loop containing nucleotide triphosphate hydrolases"/>
    <property type="match status" value="1"/>
</dbReference>
<comment type="subcellular location">
    <subcellularLocation>
        <location evidence="1">Nucleus</location>
    </subcellularLocation>
</comment>
<evidence type="ECO:0000313" key="7">
    <source>
        <dbReference type="EMBL" id="KRX18559.1"/>
    </source>
</evidence>
<dbReference type="GO" id="GO:0046403">
    <property type="term" value="F:polynucleotide 3'-phosphatase activity"/>
    <property type="evidence" value="ECO:0007669"/>
    <property type="project" value="TreeGrafter"/>
</dbReference>
<evidence type="ECO:0000256" key="2">
    <source>
        <dbReference type="ARBA" id="ARBA00022763"/>
    </source>
</evidence>
<dbReference type="GO" id="GO:0046404">
    <property type="term" value="F:ATP-dependent polydeoxyribonucleotide 5'-hydroxyl-kinase activity"/>
    <property type="evidence" value="ECO:0007669"/>
    <property type="project" value="TreeGrafter"/>
</dbReference>
<dbReference type="EMBL" id="JYDL01000071">
    <property type="protein sequence ID" value="KRX18559.1"/>
    <property type="molecule type" value="Genomic_DNA"/>
</dbReference>
<dbReference type="InterPro" id="IPR013954">
    <property type="entry name" value="PNK3P"/>
</dbReference>
<dbReference type="SUPFAM" id="SSF49879">
    <property type="entry name" value="SMAD/FHA domain"/>
    <property type="match status" value="1"/>
</dbReference>
<dbReference type="InterPro" id="IPR023214">
    <property type="entry name" value="HAD_sf"/>
</dbReference>
<comment type="caution">
    <text evidence="7">The sequence shown here is derived from an EMBL/GenBank/DDBJ whole genome shotgun (WGS) entry which is preliminary data.</text>
</comment>
<dbReference type="PANTHER" id="PTHR12083">
    <property type="entry name" value="BIFUNCTIONAL POLYNUCLEOTIDE PHOSPHATASE/KINASE"/>
    <property type="match status" value="1"/>
</dbReference>
<dbReference type="SUPFAM" id="SSF52540">
    <property type="entry name" value="P-loop containing nucleoside triphosphate hydrolases"/>
    <property type="match status" value="1"/>
</dbReference>
<dbReference type="PANTHER" id="PTHR12083:SF9">
    <property type="entry name" value="BIFUNCTIONAL POLYNUCLEOTIDE PHOSPHATASE_KINASE"/>
    <property type="match status" value="1"/>
</dbReference>
<dbReference type="OrthoDB" id="19045at2759"/>
<dbReference type="InterPro" id="IPR027417">
    <property type="entry name" value="P-loop_NTPase"/>
</dbReference>
<reference evidence="7 8" key="1">
    <citation type="submission" date="2015-01" db="EMBL/GenBank/DDBJ databases">
        <title>Evolution of Trichinella species and genotypes.</title>
        <authorList>
            <person name="Korhonen P.K."/>
            <person name="Edoardo P."/>
            <person name="Giuseppe L.R."/>
            <person name="Gasser R.B."/>
        </authorList>
    </citation>
    <scope>NUCLEOTIDE SEQUENCE [LARGE SCALE GENOMIC DNA]</scope>
    <source>
        <strain evidence="7">ISS37</strain>
    </source>
</reference>
<dbReference type="GO" id="GO:0006281">
    <property type="term" value="P:DNA repair"/>
    <property type="evidence" value="ECO:0007669"/>
    <property type="project" value="UniProtKB-KW"/>
</dbReference>
<protein>
    <recommendedName>
        <fullName evidence="6">PNK FHA domain-containing protein</fullName>
    </recommendedName>
</protein>
<feature type="domain" description="PNK FHA" evidence="6">
    <location>
        <begin position="2"/>
        <end position="61"/>
    </location>
</feature>
<evidence type="ECO:0000313" key="8">
    <source>
        <dbReference type="Proteomes" id="UP000054630"/>
    </source>
</evidence>
<dbReference type="GO" id="GO:0005634">
    <property type="term" value="C:nucleus"/>
    <property type="evidence" value="ECO:0007669"/>
    <property type="project" value="UniProtKB-SubCell"/>
</dbReference>
<keyword evidence="8" id="KW-1185">Reference proteome</keyword>
<dbReference type="InterPro" id="IPR006551">
    <property type="entry name" value="Polynucleotide_phosphatase"/>
</dbReference>
<dbReference type="Pfam" id="PF17913">
    <property type="entry name" value="FHA_2"/>
    <property type="match status" value="1"/>
</dbReference>
<dbReference type="NCBIfam" id="TIGR01664">
    <property type="entry name" value="DNA-3'-Pase"/>
    <property type="match status" value="1"/>
</dbReference>
<evidence type="ECO:0000256" key="4">
    <source>
        <dbReference type="ARBA" id="ARBA00023204"/>
    </source>
</evidence>
<sequence>MLRSLSDGNFIIKLKDGEETILGRNLLTRIRDMRCSRKHVSVKLNNKLGICELTHTGRFKGKVCGKPVHNSESRWLFHGDTVELLTGKHIFQFQRLNPIIAGQAYFHSNLEYGSWQMYDSVLIYNLQSVPGNSMIAAFDLFGSIVHGTSGNTYQRDMNAWAMSYDEVIPTLKKHVEEGYKIVIFTNQSGFSKKQLLIDDFKKKIVAINRFLCVPFQCFAATADDWYQKPRPGMWELFCRMGNAGVEVDKDKSFFVGSAAGRIEEANVPADYSSTDRLFALNCGLKFWSSAQHYYGHPDPDYKISIFRPRTVFNRSMQHLMFPVDTPLPVADKPEIILLCGFPGAGKTFYAKRHLEPLGVKIISWEDDNLTLEQCLSLVEETLRNDRAVVVDATNPNADSRKPFIDLANDFNCPIRCFLFEATQEQALHNYIYRKMKKPECSRPYSLIDFHRVILVRPSVEEGFNSIVCFTFVPEFDDPDDETMYKYYMIGK</sequence>
<dbReference type="CDD" id="cd22671">
    <property type="entry name" value="FHA_APTX-like"/>
    <property type="match status" value="1"/>
</dbReference>
<dbReference type="SUPFAM" id="SSF56784">
    <property type="entry name" value="HAD-like"/>
    <property type="match status" value="1"/>
</dbReference>
<dbReference type="NCBIfam" id="TIGR01662">
    <property type="entry name" value="HAD-SF-IIIA"/>
    <property type="match status" value="1"/>
</dbReference>
<dbReference type="GO" id="GO:0003690">
    <property type="term" value="F:double-stranded DNA binding"/>
    <property type="evidence" value="ECO:0007669"/>
    <property type="project" value="TreeGrafter"/>
</dbReference>
<dbReference type="Gene3D" id="3.40.50.1000">
    <property type="entry name" value="HAD superfamily/HAD-like"/>
    <property type="match status" value="1"/>
</dbReference>
<evidence type="ECO:0000256" key="3">
    <source>
        <dbReference type="ARBA" id="ARBA00022801"/>
    </source>
</evidence>
<dbReference type="InterPro" id="IPR006549">
    <property type="entry name" value="HAD-SF_hydro_IIIA"/>
</dbReference>
<dbReference type="InterPro" id="IPR008984">
    <property type="entry name" value="SMAD_FHA_dom_sf"/>
</dbReference>
<proteinExistence type="predicted"/>
<dbReference type="InterPro" id="IPR041388">
    <property type="entry name" value="FHA_2"/>
</dbReference>
<keyword evidence="4" id="KW-0234">DNA repair</keyword>
<evidence type="ECO:0000256" key="5">
    <source>
        <dbReference type="ARBA" id="ARBA00023242"/>
    </source>
</evidence>
<keyword evidence="2" id="KW-0227">DNA damage</keyword>
<accession>A0A0V0RW28</accession>
<name>A0A0V0RW28_9BILA</name>
<organism evidence="7 8">
    <name type="scientific">Trichinella nelsoni</name>
    <dbReference type="NCBI Taxonomy" id="6336"/>
    <lineage>
        <taxon>Eukaryota</taxon>
        <taxon>Metazoa</taxon>
        <taxon>Ecdysozoa</taxon>
        <taxon>Nematoda</taxon>
        <taxon>Enoplea</taxon>
        <taxon>Dorylaimia</taxon>
        <taxon>Trichinellida</taxon>
        <taxon>Trichinellidae</taxon>
        <taxon>Trichinella</taxon>
    </lineage>
</organism>
<dbReference type="Gene3D" id="2.60.200.20">
    <property type="match status" value="1"/>
</dbReference>
<evidence type="ECO:0000259" key="6">
    <source>
        <dbReference type="Pfam" id="PF17913"/>
    </source>
</evidence>
<dbReference type="Pfam" id="PF08645">
    <property type="entry name" value="PNK3P"/>
    <property type="match status" value="1"/>
</dbReference>
<dbReference type="Pfam" id="PF13671">
    <property type="entry name" value="AAA_33"/>
    <property type="match status" value="1"/>
</dbReference>
<gene>
    <name evidence="7" type="primary">F21D5.5</name>
    <name evidence="7" type="ORF">T07_6847</name>
</gene>
<dbReference type="InterPro" id="IPR036412">
    <property type="entry name" value="HAD-like_sf"/>
</dbReference>
<dbReference type="STRING" id="6336.A0A0V0RW28"/>